<dbReference type="HAMAP" id="MF_00503">
    <property type="entry name" value="Ribosomal_bL9"/>
    <property type="match status" value="1"/>
</dbReference>
<evidence type="ECO:0000256" key="1">
    <source>
        <dbReference type="ARBA" id="ARBA00010605"/>
    </source>
</evidence>
<dbReference type="InterPro" id="IPR020594">
    <property type="entry name" value="Ribosomal_bL9_bac/chp"/>
</dbReference>
<evidence type="ECO:0000313" key="13">
    <source>
        <dbReference type="Proteomes" id="UP000018680"/>
    </source>
</evidence>
<dbReference type="AlphaFoldDB" id="V5WGN9"/>
<dbReference type="Gene3D" id="3.40.5.10">
    <property type="entry name" value="Ribosomal protein L9, N-terminal domain"/>
    <property type="match status" value="1"/>
</dbReference>
<name>V5WGN9_9SPIO</name>
<evidence type="ECO:0000259" key="10">
    <source>
        <dbReference type="Pfam" id="PF01281"/>
    </source>
</evidence>
<dbReference type="Gene3D" id="3.10.430.100">
    <property type="entry name" value="Ribosomal protein L9, C-terminal domain"/>
    <property type="match status" value="1"/>
</dbReference>
<dbReference type="InterPro" id="IPR036935">
    <property type="entry name" value="Ribosomal_bL9_N_sf"/>
</dbReference>
<feature type="compositionally biased region" description="Low complexity" evidence="9">
    <location>
        <begin position="148"/>
        <end position="175"/>
    </location>
</feature>
<evidence type="ECO:0000256" key="5">
    <source>
        <dbReference type="ARBA" id="ARBA00023274"/>
    </source>
</evidence>
<evidence type="ECO:0000256" key="4">
    <source>
        <dbReference type="ARBA" id="ARBA00022980"/>
    </source>
</evidence>
<evidence type="ECO:0000256" key="9">
    <source>
        <dbReference type="SAM" id="MobiDB-lite"/>
    </source>
</evidence>
<keyword evidence="2 7" id="KW-0699">rRNA-binding</keyword>
<comment type="similarity">
    <text evidence="1 7">Belongs to the bacterial ribosomal protein bL9 family.</text>
</comment>
<evidence type="ECO:0000256" key="8">
    <source>
        <dbReference type="SAM" id="Coils"/>
    </source>
</evidence>
<evidence type="ECO:0000256" key="3">
    <source>
        <dbReference type="ARBA" id="ARBA00022884"/>
    </source>
</evidence>
<protein>
    <recommendedName>
        <fullName evidence="6 7">Large ribosomal subunit protein bL9</fullName>
    </recommendedName>
</protein>
<dbReference type="GO" id="GO:0005840">
    <property type="term" value="C:ribosome"/>
    <property type="evidence" value="ECO:0007669"/>
    <property type="project" value="UniProtKB-KW"/>
</dbReference>
<gene>
    <name evidence="7" type="primary">rplI</name>
    <name evidence="12" type="ORF">L21SP2_1320</name>
</gene>
<evidence type="ECO:0000256" key="2">
    <source>
        <dbReference type="ARBA" id="ARBA00022730"/>
    </source>
</evidence>
<sequence length="193" mass="20817">MNTDIANLGEEGDIINVSPGYARNFLLPKGMVSMYNKANLAVLESRMKAIEKRKEEKRKNALSLKERINGTTLTFNMPAGDNGKLFGAVTSQMIVDELARQEMEVERKKVEIPGHTLKSLGNYKLKIKLYGDQEAELGVDIQKEGGKADATTAPAAKAEKPAAAPAAEAEQSAPAESREPAAEPEDSAGDSEE</sequence>
<dbReference type="eggNOG" id="COG0359">
    <property type="taxonomic scope" value="Bacteria"/>
</dbReference>
<keyword evidence="8" id="KW-0175">Coiled coil</keyword>
<dbReference type="GO" id="GO:0019843">
    <property type="term" value="F:rRNA binding"/>
    <property type="evidence" value="ECO:0007669"/>
    <property type="project" value="UniProtKB-UniRule"/>
</dbReference>
<proteinExistence type="inferred from homology"/>
<keyword evidence="4 7" id="KW-0689">Ribosomal protein</keyword>
<dbReference type="InterPro" id="IPR020070">
    <property type="entry name" value="Ribosomal_bL9_N"/>
</dbReference>
<dbReference type="GO" id="GO:1990904">
    <property type="term" value="C:ribonucleoprotein complex"/>
    <property type="evidence" value="ECO:0007669"/>
    <property type="project" value="UniProtKB-KW"/>
</dbReference>
<feature type="domain" description="Ribosomal protein L9" evidence="10">
    <location>
        <begin position="3"/>
        <end position="42"/>
    </location>
</feature>
<keyword evidence="13" id="KW-1185">Reference proteome</keyword>
<dbReference type="HOGENOM" id="CLU_078938_1_2_12"/>
<dbReference type="InterPro" id="IPR036791">
    <property type="entry name" value="Ribosomal_bL9_C_sf"/>
</dbReference>
<accession>V5WGN9</accession>
<dbReference type="Pfam" id="PF01281">
    <property type="entry name" value="Ribosomal_L9_N"/>
    <property type="match status" value="1"/>
</dbReference>
<comment type="function">
    <text evidence="7">Binds to the 23S rRNA.</text>
</comment>
<dbReference type="EMBL" id="CP006939">
    <property type="protein sequence ID" value="AHC14719.1"/>
    <property type="molecule type" value="Genomic_DNA"/>
</dbReference>
<dbReference type="InterPro" id="IPR009027">
    <property type="entry name" value="Ribosomal_bL9/RNase_H1_N"/>
</dbReference>
<dbReference type="InterPro" id="IPR020069">
    <property type="entry name" value="Ribosomal_bL9_C"/>
</dbReference>
<evidence type="ECO:0000259" key="11">
    <source>
        <dbReference type="Pfam" id="PF03948"/>
    </source>
</evidence>
<dbReference type="KEGG" id="slr:L21SP2_1320"/>
<feature type="coiled-coil region" evidence="8">
    <location>
        <begin position="40"/>
        <end position="67"/>
    </location>
</feature>
<evidence type="ECO:0000256" key="7">
    <source>
        <dbReference type="HAMAP-Rule" id="MF_00503"/>
    </source>
</evidence>
<dbReference type="GO" id="GO:0006412">
    <property type="term" value="P:translation"/>
    <property type="evidence" value="ECO:0007669"/>
    <property type="project" value="UniProtKB-UniRule"/>
</dbReference>
<feature type="compositionally biased region" description="Acidic residues" evidence="9">
    <location>
        <begin position="182"/>
        <end position="193"/>
    </location>
</feature>
<feature type="region of interest" description="Disordered" evidence="9">
    <location>
        <begin position="145"/>
        <end position="193"/>
    </location>
</feature>
<dbReference type="STRING" id="1307761.L21SP2_1320"/>
<dbReference type="SUPFAM" id="SSF55658">
    <property type="entry name" value="L9 N-domain-like"/>
    <property type="match status" value="1"/>
</dbReference>
<organism evidence="12 13">
    <name type="scientific">Salinispira pacifica</name>
    <dbReference type="NCBI Taxonomy" id="1307761"/>
    <lineage>
        <taxon>Bacteria</taxon>
        <taxon>Pseudomonadati</taxon>
        <taxon>Spirochaetota</taxon>
        <taxon>Spirochaetia</taxon>
        <taxon>Spirochaetales</taxon>
        <taxon>Spirochaetaceae</taxon>
        <taxon>Salinispira</taxon>
    </lineage>
</organism>
<reference evidence="12 13" key="1">
    <citation type="journal article" date="2015" name="Stand. Genomic Sci.">
        <title>Complete genome sequence and description of Salinispira pacifica gen. nov., sp. nov., a novel spirochaete isolated form a hypersaline microbial mat.</title>
        <authorList>
            <person name="Ben Hania W."/>
            <person name="Joseph M."/>
            <person name="Schumann P."/>
            <person name="Bunk B."/>
            <person name="Fiebig A."/>
            <person name="Sproer C."/>
            <person name="Klenk H.P."/>
            <person name="Fardeau M.L."/>
            <person name="Spring S."/>
        </authorList>
    </citation>
    <scope>NUCLEOTIDE SEQUENCE [LARGE SCALE GENOMIC DNA]</scope>
    <source>
        <strain evidence="12 13">L21-RPul-D2</strain>
    </source>
</reference>
<keyword evidence="3 7" id="KW-0694">RNA-binding</keyword>
<feature type="domain" description="Large ribosomal subunit protein bL9 C-terminal" evidence="11">
    <location>
        <begin position="60"/>
        <end position="142"/>
    </location>
</feature>
<dbReference type="GO" id="GO:0003735">
    <property type="term" value="F:structural constituent of ribosome"/>
    <property type="evidence" value="ECO:0007669"/>
    <property type="project" value="InterPro"/>
</dbReference>
<evidence type="ECO:0000313" key="12">
    <source>
        <dbReference type="EMBL" id="AHC14719.1"/>
    </source>
</evidence>
<evidence type="ECO:0000256" key="6">
    <source>
        <dbReference type="ARBA" id="ARBA00035292"/>
    </source>
</evidence>
<dbReference type="NCBIfam" id="TIGR00158">
    <property type="entry name" value="L9"/>
    <property type="match status" value="1"/>
</dbReference>
<dbReference type="SUPFAM" id="SSF55653">
    <property type="entry name" value="Ribosomal protein L9 C-domain"/>
    <property type="match status" value="1"/>
</dbReference>
<dbReference type="PATRIC" id="fig|1307761.3.peg.1313"/>
<dbReference type="InterPro" id="IPR000244">
    <property type="entry name" value="Ribosomal_bL9"/>
</dbReference>
<dbReference type="PANTHER" id="PTHR21368">
    <property type="entry name" value="50S RIBOSOMAL PROTEIN L9"/>
    <property type="match status" value="1"/>
</dbReference>
<dbReference type="Proteomes" id="UP000018680">
    <property type="component" value="Chromosome"/>
</dbReference>
<dbReference type="Pfam" id="PF03948">
    <property type="entry name" value="Ribosomal_L9_C"/>
    <property type="match status" value="1"/>
</dbReference>
<keyword evidence="5 7" id="KW-0687">Ribonucleoprotein</keyword>